<sequence length="327" mass="38245">MKDQRMQRMESNLSGGVPVLSIEGPLALFYKRRDGERLLYTKIQDGQITTFEGKDYAPEHRHDFFELMLVLEGSIINHVGNRTIRYQHGEGCLMNRQVKHREEIQDHSQIVFVDFTADFFNSLLQHDATEKLTGDVFQFLKSSLNQQENWQHRYLEFSRSLPIENKTLQVILDSLQLECSTAKVGARFFQSGLVLRLLATLQNPNAFSVNWVAMNLSKDDYLVNQVRRLIEVHFGVVTRDEIAQEVHYNAEYLNRLFKQKEQKTLLEYARVVRIKKAQQLLSLTDLSVGEIADRLKFASAEYFYRYFRHATGVSPSRYRKKHQNYAD</sequence>
<evidence type="ECO:0000256" key="2">
    <source>
        <dbReference type="ARBA" id="ARBA00023125"/>
    </source>
</evidence>
<dbReference type="OrthoDB" id="2329780at2"/>
<keyword evidence="1" id="KW-0805">Transcription regulation</keyword>
<evidence type="ECO:0000313" key="8">
    <source>
        <dbReference type="Proteomes" id="UP000051751"/>
    </source>
</evidence>
<dbReference type="Gene3D" id="1.10.10.60">
    <property type="entry name" value="Homeodomain-like"/>
    <property type="match status" value="2"/>
</dbReference>
<feature type="domain" description="HTH araC/xylS-type" evidence="4">
    <location>
        <begin position="224"/>
        <end position="321"/>
    </location>
</feature>
<keyword evidence="3" id="KW-0804">Transcription</keyword>
<evidence type="ECO:0000259" key="4">
    <source>
        <dbReference type="PROSITE" id="PS01124"/>
    </source>
</evidence>
<dbReference type="AlphaFoldDB" id="A0A0R2FGD3"/>
<proteinExistence type="predicted"/>
<evidence type="ECO:0000313" key="5">
    <source>
        <dbReference type="EMBL" id="KRN27568.1"/>
    </source>
</evidence>
<name>A0A0R2FGD3_9LACO</name>
<dbReference type="Proteomes" id="UP000051645">
    <property type="component" value="Unassembled WGS sequence"/>
</dbReference>
<dbReference type="SUPFAM" id="SSF51182">
    <property type="entry name" value="RmlC-like cupins"/>
    <property type="match status" value="1"/>
</dbReference>
<evidence type="ECO:0000256" key="3">
    <source>
        <dbReference type="ARBA" id="ARBA00023163"/>
    </source>
</evidence>
<dbReference type="GO" id="GO:0043565">
    <property type="term" value="F:sequence-specific DNA binding"/>
    <property type="evidence" value="ECO:0007669"/>
    <property type="project" value="InterPro"/>
</dbReference>
<dbReference type="SMART" id="SM00342">
    <property type="entry name" value="HTH_ARAC"/>
    <property type="match status" value="1"/>
</dbReference>
<dbReference type="InterPro" id="IPR003313">
    <property type="entry name" value="AraC-bd"/>
</dbReference>
<dbReference type="EMBL" id="JQAT01000007">
    <property type="protein sequence ID" value="KRN27568.1"/>
    <property type="molecule type" value="Genomic_DNA"/>
</dbReference>
<dbReference type="InterPro" id="IPR009057">
    <property type="entry name" value="Homeodomain-like_sf"/>
</dbReference>
<keyword evidence="7" id="KW-1185">Reference proteome</keyword>
<dbReference type="PROSITE" id="PS01124">
    <property type="entry name" value="HTH_ARAC_FAMILY_2"/>
    <property type="match status" value="1"/>
</dbReference>
<accession>A0A0R2FGD3</accession>
<dbReference type="PANTHER" id="PTHR43280:SF2">
    <property type="entry name" value="HTH-TYPE TRANSCRIPTIONAL REGULATOR EXSA"/>
    <property type="match status" value="1"/>
</dbReference>
<dbReference type="SUPFAM" id="SSF46689">
    <property type="entry name" value="Homeodomain-like"/>
    <property type="match status" value="1"/>
</dbReference>
<evidence type="ECO:0000313" key="7">
    <source>
        <dbReference type="Proteomes" id="UP000051645"/>
    </source>
</evidence>
<dbReference type="InterPro" id="IPR018060">
    <property type="entry name" value="HTH_AraC"/>
</dbReference>
<comment type="caution">
    <text evidence="5">The sequence shown here is derived from an EMBL/GenBank/DDBJ whole genome shotgun (WGS) entry which is preliminary data.</text>
</comment>
<dbReference type="PATRIC" id="fig|81857.3.peg.2065"/>
<dbReference type="EMBL" id="JQAZ01000008">
    <property type="protein sequence ID" value="KRN30159.1"/>
    <property type="molecule type" value="Genomic_DNA"/>
</dbReference>
<dbReference type="Gene3D" id="2.60.120.10">
    <property type="entry name" value="Jelly Rolls"/>
    <property type="match status" value="1"/>
</dbReference>
<dbReference type="Pfam" id="PF02311">
    <property type="entry name" value="AraC_binding"/>
    <property type="match status" value="1"/>
</dbReference>
<dbReference type="Proteomes" id="UP000051751">
    <property type="component" value="Unassembled WGS sequence"/>
</dbReference>
<evidence type="ECO:0000256" key="1">
    <source>
        <dbReference type="ARBA" id="ARBA00023015"/>
    </source>
</evidence>
<evidence type="ECO:0000313" key="6">
    <source>
        <dbReference type="EMBL" id="KRN30159.1"/>
    </source>
</evidence>
<dbReference type="Pfam" id="PF12833">
    <property type="entry name" value="HTH_18"/>
    <property type="match status" value="1"/>
</dbReference>
<dbReference type="RefSeq" id="WP_057770993.1">
    <property type="nucleotide sequence ID" value="NZ_JQAT01000007.1"/>
</dbReference>
<dbReference type="PANTHER" id="PTHR43280">
    <property type="entry name" value="ARAC-FAMILY TRANSCRIPTIONAL REGULATOR"/>
    <property type="match status" value="1"/>
</dbReference>
<dbReference type="InterPro" id="IPR014710">
    <property type="entry name" value="RmlC-like_jellyroll"/>
</dbReference>
<dbReference type="GO" id="GO:0003700">
    <property type="term" value="F:DNA-binding transcription factor activity"/>
    <property type="evidence" value="ECO:0007669"/>
    <property type="project" value="InterPro"/>
</dbReference>
<reference evidence="7 8" key="1">
    <citation type="journal article" date="2015" name="Genome Announc.">
        <title>Expanding the biotechnology potential of lactobacilli through comparative genomics of 213 strains and associated genera.</title>
        <authorList>
            <person name="Sun Z."/>
            <person name="Harris H.M."/>
            <person name="McCann A."/>
            <person name="Guo C."/>
            <person name="Argimon S."/>
            <person name="Zhang W."/>
            <person name="Yang X."/>
            <person name="Jeffery I.B."/>
            <person name="Cooney J.C."/>
            <person name="Kagawa T.F."/>
            <person name="Liu W."/>
            <person name="Song Y."/>
            <person name="Salvetti E."/>
            <person name="Wrobel A."/>
            <person name="Rasinkangas P."/>
            <person name="Parkhill J."/>
            <person name="Rea M.C."/>
            <person name="O'Sullivan O."/>
            <person name="Ritari J."/>
            <person name="Douillard F.P."/>
            <person name="Paul Ross R."/>
            <person name="Yang R."/>
            <person name="Briner A.E."/>
            <person name="Felis G.E."/>
            <person name="de Vos W.M."/>
            <person name="Barrangou R."/>
            <person name="Klaenhammer T.R."/>
            <person name="Caufield P.W."/>
            <person name="Cui Y."/>
            <person name="Zhang H."/>
            <person name="O'Toole P.W."/>
        </authorList>
    </citation>
    <scope>NUCLEOTIDE SEQUENCE [LARGE SCALE GENOMIC DNA]</scope>
    <source>
        <strain evidence="5 8">ATCC BAA-66</strain>
        <strain evidence="6 7">DSM 13344</strain>
    </source>
</reference>
<organism evidence="5 8">
    <name type="scientific">Lactobacillus selangorensis</name>
    <dbReference type="NCBI Taxonomy" id="81857"/>
    <lineage>
        <taxon>Bacteria</taxon>
        <taxon>Bacillati</taxon>
        <taxon>Bacillota</taxon>
        <taxon>Bacilli</taxon>
        <taxon>Lactobacillales</taxon>
        <taxon>Lactobacillaceae</taxon>
        <taxon>Lactobacillus</taxon>
    </lineage>
</organism>
<gene>
    <name evidence="5" type="ORF">IV38_GL002023</name>
    <name evidence="6" type="ORF">IV40_GL002005</name>
</gene>
<keyword evidence="2" id="KW-0238">DNA-binding</keyword>
<protein>
    <recommendedName>
        <fullName evidence="4">HTH araC/xylS-type domain-containing protein</fullName>
    </recommendedName>
</protein>
<dbReference type="InterPro" id="IPR011051">
    <property type="entry name" value="RmlC_Cupin_sf"/>
</dbReference>
<dbReference type="STRING" id="81857.IV38_GL002023"/>